<feature type="domain" description="Dystroglycan-type cadherin-like" evidence="4">
    <location>
        <begin position="916"/>
        <end position="1017"/>
    </location>
</feature>
<dbReference type="PANTHER" id="PTHR21559:SF21">
    <property type="entry name" value="DYSTROGLYCAN 1"/>
    <property type="match status" value="1"/>
</dbReference>
<dbReference type="InParanoid" id="A0A067MSY8"/>
<feature type="region of interest" description="Disordered" evidence="1">
    <location>
        <begin position="700"/>
        <end position="752"/>
    </location>
</feature>
<dbReference type="InterPro" id="IPR013783">
    <property type="entry name" value="Ig-like_fold"/>
</dbReference>
<keyword evidence="3" id="KW-0732">Signal</keyword>
<dbReference type="SMART" id="SM00736">
    <property type="entry name" value="CADG"/>
    <property type="match status" value="3"/>
</dbReference>
<feature type="transmembrane region" description="Helical" evidence="2">
    <location>
        <begin position="492"/>
        <end position="514"/>
    </location>
</feature>
<evidence type="ECO:0000313" key="6">
    <source>
        <dbReference type="Proteomes" id="UP000027195"/>
    </source>
</evidence>
<dbReference type="GO" id="GO:0016011">
    <property type="term" value="C:dystroglycan complex"/>
    <property type="evidence" value="ECO:0007669"/>
    <property type="project" value="TreeGrafter"/>
</dbReference>
<feature type="region of interest" description="Disordered" evidence="1">
    <location>
        <begin position="556"/>
        <end position="575"/>
    </location>
</feature>
<feature type="signal peptide" evidence="3">
    <location>
        <begin position="1"/>
        <end position="28"/>
    </location>
</feature>
<feature type="compositionally biased region" description="Low complexity" evidence="1">
    <location>
        <begin position="900"/>
        <end position="910"/>
    </location>
</feature>
<feature type="domain" description="Dystroglycan-type cadherin-like" evidence="4">
    <location>
        <begin position="30"/>
        <end position="136"/>
    </location>
</feature>
<dbReference type="SUPFAM" id="SSF49313">
    <property type="entry name" value="Cadherin-like"/>
    <property type="match status" value="3"/>
</dbReference>
<dbReference type="EMBL" id="KL198020">
    <property type="protein sequence ID" value="KDQ18818.1"/>
    <property type="molecule type" value="Genomic_DNA"/>
</dbReference>
<feature type="region of interest" description="Disordered" evidence="1">
    <location>
        <begin position="890"/>
        <end position="917"/>
    </location>
</feature>
<name>A0A067MSY8_BOTB1</name>
<dbReference type="InterPro" id="IPR006644">
    <property type="entry name" value="Cadg"/>
</dbReference>
<dbReference type="GO" id="GO:0043236">
    <property type="term" value="F:laminin binding"/>
    <property type="evidence" value="ECO:0007669"/>
    <property type="project" value="TreeGrafter"/>
</dbReference>
<gene>
    <name evidence="5" type="ORF">BOTBODRAFT_28316</name>
</gene>
<evidence type="ECO:0000313" key="5">
    <source>
        <dbReference type="EMBL" id="KDQ18818.1"/>
    </source>
</evidence>
<proteinExistence type="predicted"/>
<keyword evidence="2" id="KW-0812">Transmembrane</keyword>
<dbReference type="Pfam" id="PF05345">
    <property type="entry name" value="He_PIG"/>
    <property type="match status" value="1"/>
</dbReference>
<feature type="domain" description="Dystroglycan-type cadherin-like" evidence="4">
    <location>
        <begin position="162"/>
        <end position="267"/>
    </location>
</feature>
<evidence type="ECO:0000259" key="4">
    <source>
        <dbReference type="SMART" id="SM00736"/>
    </source>
</evidence>
<dbReference type="STRING" id="930990.A0A067MSY8"/>
<feature type="compositionally biased region" description="Low complexity" evidence="1">
    <location>
        <begin position="646"/>
        <end position="660"/>
    </location>
</feature>
<keyword evidence="2" id="KW-1133">Transmembrane helix</keyword>
<dbReference type="GO" id="GO:0005509">
    <property type="term" value="F:calcium ion binding"/>
    <property type="evidence" value="ECO:0007669"/>
    <property type="project" value="InterPro"/>
</dbReference>
<accession>A0A067MSY8</accession>
<dbReference type="HOGENOM" id="CLU_012975_0_0_1"/>
<evidence type="ECO:0000256" key="1">
    <source>
        <dbReference type="SAM" id="MobiDB-lite"/>
    </source>
</evidence>
<keyword evidence="6" id="KW-1185">Reference proteome</keyword>
<keyword evidence="2" id="KW-0472">Membrane</keyword>
<feature type="region of interest" description="Disordered" evidence="1">
    <location>
        <begin position="591"/>
        <end position="686"/>
    </location>
</feature>
<dbReference type="Gene3D" id="2.60.40.10">
    <property type="entry name" value="Immunoglobulins"/>
    <property type="match status" value="3"/>
</dbReference>
<dbReference type="AlphaFoldDB" id="A0A067MSY8"/>
<feature type="chain" id="PRO_5001641527" description="Dystroglycan-type cadherin-like domain-containing protein" evidence="3">
    <location>
        <begin position="29"/>
        <end position="1018"/>
    </location>
</feature>
<evidence type="ECO:0000256" key="2">
    <source>
        <dbReference type="SAM" id="Phobius"/>
    </source>
</evidence>
<organism evidence="5 6">
    <name type="scientific">Botryobasidium botryosum (strain FD-172 SS1)</name>
    <dbReference type="NCBI Taxonomy" id="930990"/>
    <lineage>
        <taxon>Eukaryota</taxon>
        <taxon>Fungi</taxon>
        <taxon>Dikarya</taxon>
        <taxon>Basidiomycota</taxon>
        <taxon>Agaricomycotina</taxon>
        <taxon>Agaricomycetes</taxon>
        <taxon>Cantharellales</taxon>
        <taxon>Botryobasidiaceae</taxon>
        <taxon>Botryobasidium</taxon>
    </lineage>
</organism>
<dbReference type="Proteomes" id="UP000027195">
    <property type="component" value="Unassembled WGS sequence"/>
</dbReference>
<protein>
    <recommendedName>
        <fullName evidence="4">Dystroglycan-type cadherin-like domain-containing protein</fullName>
    </recommendedName>
</protein>
<reference evidence="6" key="1">
    <citation type="journal article" date="2014" name="Proc. Natl. Acad. Sci. U.S.A.">
        <title>Extensive sampling of basidiomycete genomes demonstrates inadequacy of the white-rot/brown-rot paradigm for wood decay fungi.</title>
        <authorList>
            <person name="Riley R."/>
            <person name="Salamov A.A."/>
            <person name="Brown D.W."/>
            <person name="Nagy L.G."/>
            <person name="Floudas D."/>
            <person name="Held B.W."/>
            <person name="Levasseur A."/>
            <person name="Lombard V."/>
            <person name="Morin E."/>
            <person name="Otillar R."/>
            <person name="Lindquist E.A."/>
            <person name="Sun H."/>
            <person name="LaButti K.M."/>
            <person name="Schmutz J."/>
            <person name="Jabbour D."/>
            <person name="Luo H."/>
            <person name="Baker S.E."/>
            <person name="Pisabarro A.G."/>
            <person name="Walton J.D."/>
            <person name="Blanchette R.A."/>
            <person name="Henrissat B."/>
            <person name="Martin F."/>
            <person name="Cullen D."/>
            <person name="Hibbett D.S."/>
            <person name="Grigoriev I.V."/>
        </authorList>
    </citation>
    <scope>NUCLEOTIDE SEQUENCE [LARGE SCALE GENOMIC DNA]</scope>
    <source>
        <strain evidence="6">FD-172 SS1</strain>
    </source>
</reference>
<dbReference type="InterPro" id="IPR015919">
    <property type="entry name" value="Cadherin-like_sf"/>
</dbReference>
<dbReference type="OrthoDB" id="414243at2759"/>
<evidence type="ECO:0000256" key="3">
    <source>
        <dbReference type="SAM" id="SignalP"/>
    </source>
</evidence>
<dbReference type="PANTHER" id="PTHR21559">
    <property type="entry name" value="DYSTROGLYCAN-RELATED"/>
    <property type="match status" value="1"/>
</dbReference>
<sequence>MATLKRKNPPLSLALLLWALSNPTHTYATVLLRPFSKQLSRIARVGQPYSWSFEPAVLVLDDAQVGNGQGLAYRAENMPSWMSLDPTLRTFTGTPEPSDEGSVAIKIFAFIPGSNSTSDFTHQTFHLLVSSAPPPELAIPLVAQINANNTSITGIPLSPNSFLGPSSGAVRVQPKDSFSIGFLWETFRVQDSQDIFFAARLKNGSDLPEWIKFDNRTVTFDGFAPEESTTEVPTALDITLFGSDSPGHSAGVSDSFRLVVASHDYSLAAPLSILNTTSDVPFHSALGKHLEEHILIDGKPLHQVSNGSSAIDADTKHIPWMSFDSATKTLRGRPPTGVVQESVVAVQIIPAGDSFNPTLHANVSIHVVPSYFNSTTLPPLLVHPGSQISFSLLPFLSNHTLPGERFALSALLNPHAATSWLAFTPSPPALVGTVPPHTVGPETLNVTFTARSLLTSADSRTSLIIAFSQPPEFVNPVGGPHGSHALSKSGKIAIAVSLAVFGGLILLCCILAGCRRYCAARDREVDEEPREYIIEQDKEERASYYKDKSHFSAMSTAQLARPTNGPPNSPSPKRIPKAQFFRAVLSRSASRLFPSSSQQRPRPVISNPRPVENMKTADSGHSFFGMITPAGTTRDGSDNVENGSVATASSAEGSLSSTGSHEGRRPPRPSLPQGGSSDFEGAVTEGESDPATFAWLRGHAPDSESSLSSVPRKRNDFIPPSALRMPPKSKSAPLAHRRGGSESGSEAEEEGVVTTAARVEMVKPARSIASIRGAAEVEPVSQAPNSRPRLVPFLSEQRSPVTSPVIDRSVSHKVLLGRNAPSAPEEHRLTVGLSYLGPFGDDDETQFFYSSPEIPAAAVVPSSSTGSSSSSGSKKKIQYTYAPSHVSISAKSSLERDTSKTSTSPTSTNSGGSGSGFGHRLSDFSGMHKVVVGRSFSIPMPFDAPLKSSGFTLSAGLADGTELPSWLRFRCETGEFWGTPTSADVGPVIIRVWSVRLREIHVLGQFSIEVVKASARRG</sequence>